<comment type="caution">
    <text evidence="2">The sequence shown here is derived from an EMBL/GenBank/DDBJ whole genome shotgun (WGS) entry which is preliminary data.</text>
</comment>
<proteinExistence type="inferred from homology"/>
<dbReference type="OrthoDB" id="3289343at2"/>
<dbReference type="PANTHER" id="PTHR34068">
    <property type="entry name" value="UPF0145 PROTEIN YBJQ"/>
    <property type="match status" value="1"/>
</dbReference>
<dbReference type="PANTHER" id="PTHR34068:SF2">
    <property type="entry name" value="UPF0145 PROTEIN SCO3412"/>
    <property type="match status" value="1"/>
</dbReference>
<organism evidence="2 3">
    <name type="scientific">Actinacidiphila oryziradicis</name>
    <dbReference type="NCBI Taxonomy" id="2571141"/>
    <lineage>
        <taxon>Bacteria</taxon>
        <taxon>Bacillati</taxon>
        <taxon>Actinomycetota</taxon>
        <taxon>Actinomycetes</taxon>
        <taxon>Kitasatosporales</taxon>
        <taxon>Streptomycetaceae</taxon>
        <taxon>Actinacidiphila</taxon>
    </lineage>
</organism>
<dbReference type="EMBL" id="SUMC01000040">
    <property type="protein sequence ID" value="TKA06306.1"/>
    <property type="molecule type" value="Genomic_DNA"/>
</dbReference>
<dbReference type="Pfam" id="PF01906">
    <property type="entry name" value="YbjQ_1"/>
    <property type="match status" value="2"/>
</dbReference>
<accession>A0A4U0SAH9</accession>
<sequence>MGLVLGSSIYHVGIQIGRWSKNQELDTLSQAMYHARELAMTRMEAEAAQLGADGIVGVRLSVEARDFGNDIAEFIAIGTAVKADHPAPGGSTWHNNKGLPFTSDLSGQDFWTLIRAGYAPLGMVMGTCVYHIAHQRMGAAFSNFGKNVEIEQFTQALYDARELAMTRMQAEAEQLAAEGIVGVQLNAHNHRWGGHTTEFFSIGTAVRPLREDHQIERPTMVLSLDG</sequence>
<dbReference type="SUPFAM" id="SSF117782">
    <property type="entry name" value="YbjQ-like"/>
    <property type="match status" value="2"/>
</dbReference>
<dbReference type="Proteomes" id="UP000305778">
    <property type="component" value="Unassembled WGS sequence"/>
</dbReference>
<dbReference type="Gene3D" id="3.30.110.70">
    <property type="entry name" value="Hypothetical protein apc22750. Chain B"/>
    <property type="match status" value="2"/>
</dbReference>
<dbReference type="InterPro" id="IPR002765">
    <property type="entry name" value="UPF0145_YbjQ-like"/>
</dbReference>
<evidence type="ECO:0000256" key="1">
    <source>
        <dbReference type="ARBA" id="ARBA00010751"/>
    </source>
</evidence>
<protein>
    <submittedName>
        <fullName evidence="2">Heavy metal-binding domain-containing protein</fullName>
    </submittedName>
</protein>
<reference evidence="2 3" key="1">
    <citation type="submission" date="2019-04" db="EMBL/GenBank/DDBJ databases">
        <title>Streptomyces oryziradicis sp. nov., a novel actinomycete isolated from rhizosphere soil of rice (Oryza sativa L.).</title>
        <authorList>
            <person name="Li C."/>
        </authorList>
    </citation>
    <scope>NUCLEOTIDE SEQUENCE [LARGE SCALE GENOMIC DNA]</scope>
    <source>
        <strain evidence="2 3">NEAU-C40</strain>
    </source>
</reference>
<comment type="similarity">
    <text evidence="1">Belongs to the UPF0145 family.</text>
</comment>
<evidence type="ECO:0000313" key="2">
    <source>
        <dbReference type="EMBL" id="TKA06306.1"/>
    </source>
</evidence>
<dbReference type="InterPro" id="IPR035439">
    <property type="entry name" value="UPF0145_dom_sf"/>
</dbReference>
<evidence type="ECO:0000313" key="3">
    <source>
        <dbReference type="Proteomes" id="UP000305778"/>
    </source>
</evidence>
<keyword evidence="3" id="KW-1185">Reference proteome</keyword>
<name>A0A4U0SAH9_9ACTN</name>
<dbReference type="AlphaFoldDB" id="A0A4U0SAH9"/>
<gene>
    <name evidence="2" type="ORF">FCI23_32150</name>
</gene>